<reference evidence="1" key="1">
    <citation type="journal article" date="2022" name="Int. J. Mol. Sci.">
        <title>Draft Genome of Tanacetum Coccineum: Genomic Comparison of Closely Related Tanacetum-Family Plants.</title>
        <authorList>
            <person name="Yamashiro T."/>
            <person name="Shiraishi A."/>
            <person name="Nakayama K."/>
            <person name="Satake H."/>
        </authorList>
    </citation>
    <scope>NUCLEOTIDE SEQUENCE</scope>
</reference>
<dbReference type="EMBL" id="BQNB010010974">
    <property type="protein sequence ID" value="GJS84435.1"/>
    <property type="molecule type" value="Genomic_DNA"/>
</dbReference>
<evidence type="ECO:0000313" key="2">
    <source>
        <dbReference type="Proteomes" id="UP001151760"/>
    </source>
</evidence>
<evidence type="ECO:0000313" key="1">
    <source>
        <dbReference type="EMBL" id="GJS84435.1"/>
    </source>
</evidence>
<organism evidence="1 2">
    <name type="scientific">Tanacetum coccineum</name>
    <dbReference type="NCBI Taxonomy" id="301880"/>
    <lineage>
        <taxon>Eukaryota</taxon>
        <taxon>Viridiplantae</taxon>
        <taxon>Streptophyta</taxon>
        <taxon>Embryophyta</taxon>
        <taxon>Tracheophyta</taxon>
        <taxon>Spermatophyta</taxon>
        <taxon>Magnoliopsida</taxon>
        <taxon>eudicotyledons</taxon>
        <taxon>Gunneridae</taxon>
        <taxon>Pentapetalae</taxon>
        <taxon>asterids</taxon>
        <taxon>campanulids</taxon>
        <taxon>Asterales</taxon>
        <taxon>Asteraceae</taxon>
        <taxon>Asteroideae</taxon>
        <taxon>Anthemideae</taxon>
        <taxon>Anthemidinae</taxon>
        <taxon>Tanacetum</taxon>
    </lineage>
</organism>
<sequence length="120" mass="14123">MKTLSDLLAQLITQCIKLFFPFSSEIVLPVFCWRKKEREDERKREVHLHTEEVRDLEPGGFELGAEISAILRDASVVFDPAKMHHHEGKFLSSMKRKVYRVQTLIIWWNIRIAIVAFKDL</sequence>
<reference evidence="1" key="2">
    <citation type="submission" date="2022-01" db="EMBL/GenBank/DDBJ databases">
        <authorList>
            <person name="Yamashiro T."/>
            <person name="Shiraishi A."/>
            <person name="Satake H."/>
            <person name="Nakayama K."/>
        </authorList>
    </citation>
    <scope>NUCLEOTIDE SEQUENCE</scope>
</reference>
<comment type="caution">
    <text evidence="1">The sequence shown here is derived from an EMBL/GenBank/DDBJ whole genome shotgun (WGS) entry which is preliminary data.</text>
</comment>
<name>A0ABQ4Z2Z6_9ASTR</name>
<gene>
    <name evidence="1" type="ORF">Tco_0750976</name>
</gene>
<accession>A0ABQ4Z2Z6</accession>
<proteinExistence type="predicted"/>
<keyword evidence="2" id="KW-1185">Reference proteome</keyword>
<dbReference type="Proteomes" id="UP001151760">
    <property type="component" value="Unassembled WGS sequence"/>
</dbReference>
<protein>
    <submittedName>
        <fullName evidence="1">Uncharacterized protein</fullName>
    </submittedName>
</protein>